<organism evidence="2">
    <name type="scientific">hydrothermal vent metagenome</name>
    <dbReference type="NCBI Taxonomy" id="652676"/>
    <lineage>
        <taxon>unclassified sequences</taxon>
        <taxon>metagenomes</taxon>
        <taxon>ecological metagenomes</taxon>
    </lineage>
</organism>
<dbReference type="EMBL" id="FPHF01000077">
    <property type="protein sequence ID" value="SFV64520.1"/>
    <property type="molecule type" value="Genomic_DNA"/>
</dbReference>
<dbReference type="InterPro" id="IPR032295">
    <property type="entry name" value="DUF4842"/>
</dbReference>
<evidence type="ECO:0000313" key="2">
    <source>
        <dbReference type="EMBL" id="SFV64520.1"/>
    </source>
</evidence>
<sequence length="566" mass="62998">MKTFLRNIFLMITPMILLANPGATTTVNDSFTYTQTIDAGSPVPYYTDPGSSSGFGVYAYFDKDYGWQHDFPDYNLAGMSILSATLTITAWDVDSEAFWGTQGEYDGISLDGVDLNPGLLQGTNNTISITEFDLPIDGITDDGLLNMFLDIDMNHDYKYWATRLDKSVLTIRYKILVNNSAPFEPILSSSSPTPALIHDLNIAVVGPTPADADNDITTYTYRWYVDVGQGFYVDDEFAGKSNHSTSSVPSSETSVDEKWRVEVTPIDSKGVIGPVAVYSWPAITDDSDSDGVRDSEDDFPLDPLRAYISYYPFLDGFNTLLFEDNWPRKGDYDLNDLVVHFNYTFMSDTNNKLKEISLIVKFVANGGMEDRGFGIEIPGLIDTNIQSSSITYNGITTPVLAEGGHLDSAVFIISEDVSGYMPITDTFLFYNTEEGDDREIHSLVISIVLEESVDFDLSAAPFNPFIFPDNQRNKETHLVDHAPTDRADNSYLGTYSDASDPATGIYYRSPEGLPWALEISGEIQHLKERADFAQAYPGVIKWAIENGSKNIDWYVYPDAEYIWSGN</sequence>
<name>A0A1W1CF78_9ZZZZ</name>
<reference evidence="2" key="1">
    <citation type="submission" date="2016-10" db="EMBL/GenBank/DDBJ databases">
        <authorList>
            <person name="de Groot N.N."/>
        </authorList>
    </citation>
    <scope>NUCLEOTIDE SEQUENCE</scope>
</reference>
<dbReference type="AlphaFoldDB" id="A0A1W1CF78"/>
<proteinExistence type="predicted"/>
<dbReference type="NCBIfam" id="TIGR04456">
    <property type="entry name" value="LruC_dom"/>
    <property type="match status" value="1"/>
</dbReference>
<feature type="domain" description="DUF4842" evidence="1">
    <location>
        <begin position="351"/>
        <end position="554"/>
    </location>
</feature>
<accession>A0A1W1CF78</accession>
<dbReference type="InterPro" id="IPR031025">
    <property type="entry name" value="LruC_dom"/>
</dbReference>
<dbReference type="Pfam" id="PF16130">
    <property type="entry name" value="DUF4842"/>
    <property type="match status" value="1"/>
</dbReference>
<gene>
    <name evidence="2" type="ORF">MNB_SM-4-668</name>
</gene>
<protein>
    <recommendedName>
        <fullName evidence="1">DUF4842 domain-containing protein</fullName>
    </recommendedName>
</protein>
<evidence type="ECO:0000259" key="1">
    <source>
        <dbReference type="Pfam" id="PF16130"/>
    </source>
</evidence>